<accession>A0A061J1U9</accession>
<organism evidence="1 2">
    <name type="scientific">Trypanosoma rangeli SC58</name>
    <dbReference type="NCBI Taxonomy" id="429131"/>
    <lineage>
        <taxon>Eukaryota</taxon>
        <taxon>Discoba</taxon>
        <taxon>Euglenozoa</taxon>
        <taxon>Kinetoplastea</taxon>
        <taxon>Metakinetoplastina</taxon>
        <taxon>Trypanosomatida</taxon>
        <taxon>Trypanosomatidae</taxon>
        <taxon>Trypanosoma</taxon>
        <taxon>Herpetosoma</taxon>
    </lineage>
</organism>
<dbReference type="OrthoDB" id="245593at2759"/>
<evidence type="ECO:0000313" key="1">
    <source>
        <dbReference type="EMBL" id="ESL07267.1"/>
    </source>
</evidence>
<dbReference type="VEuPathDB" id="TriTrypDB:TRSC58_05046"/>
<gene>
    <name evidence="1" type="ORF">TRSC58_05046</name>
</gene>
<dbReference type="EMBL" id="AUPL01005046">
    <property type="protein sequence ID" value="ESL07267.1"/>
    <property type="molecule type" value="Genomic_DNA"/>
</dbReference>
<evidence type="ECO:0000313" key="2">
    <source>
        <dbReference type="Proteomes" id="UP000031737"/>
    </source>
</evidence>
<protein>
    <recommendedName>
        <fullName evidence="3">Actin-like protein</fullName>
    </recommendedName>
</protein>
<dbReference type="Proteomes" id="UP000031737">
    <property type="component" value="Unassembled WGS sequence"/>
</dbReference>
<reference evidence="1 2" key="1">
    <citation type="submission" date="2013-07" db="EMBL/GenBank/DDBJ databases">
        <authorList>
            <person name="Stoco P.H."/>
            <person name="Wagner G."/>
            <person name="Gerber A."/>
            <person name="Zaha A."/>
            <person name="Thompson C."/>
            <person name="Bartholomeu D.C."/>
            <person name="Luckemeyer D.D."/>
            <person name="Bahia D."/>
            <person name="Loreto E."/>
            <person name="Prestes E.B."/>
            <person name="Lima F.M."/>
            <person name="Rodrigues-Luiz G."/>
            <person name="Vallejo G.A."/>
            <person name="Filho J.F."/>
            <person name="Monteiro K.M."/>
            <person name="Tyler K.M."/>
            <person name="de Almeida L.G."/>
            <person name="Ortiz M.F."/>
            <person name="Siervo M.A."/>
            <person name="de Moraes M.H."/>
            <person name="Cunha O.L."/>
            <person name="Mendonca-Neto R."/>
            <person name="Silva R."/>
            <person name="Teixeira S.M."/>
            <person name="Murta S.M."/>
            <person name="Sincero T.C."/>
            <person name="Mendes T.A."/>
            <person name="Urmenyi T.P."/>
            <person name="Silva V.G."/>
            <person name="da Rocha W.D."/>
            <person name="Andersson B."/>
            <person name="Romanha A.J."/>
            <person name="Steindel M."/>
            <person name="de Vasconcelos A.T."/>
            <person name="Grisard E.C."/>
        </authorList>
    </citation>
    <scope>NUCLEOTIDE SEQUENCE [LARGE SCALE GENOMIC DNA]</scope>
    <source>
        <strain evidence="1 2">SC58</strain>
    </source>
</reference>
<dbReference type="AlphaFoldDB" id="A0A061J1U9"/>
<dbReference type="Gene3D" id="3.30.420.40">
    <property type="match status" value="1"/>
</dbReference>
<sequence length="258" mass="27427">MTAVALDIGSRFTKLYFGGDTPSNLVFETPVGVRKLKQRFDVALTSTVLDSFLGRLCLAAGLLGCCKQIEVLASPDDSSLFVQYVSRWFASASLSGVARVVDASSWLLEAHGTTDGCVVDIGYQTTRIVPILSSIPVVEAITIGSGLREFLALPVEGWAASTEANSASTISAPSSSLQRLVIEMSQCIIALLEEAVAHCNAYTQRPFVFGVFLLTGGGIAVEGLVGTIDSSIQKMWPSSRRLVVDTASPVLWSLTPSF</sequence>
<keyword evidence="2" id="KW-1185">Reference proteome</keyword>
<evidence type="ECO:0008006" key="3">
    <source>
        <dbReference type="Google" id="ProtNLM"/>
    </source>
</evidence>
<dbReference type="InterPro" id="IPR043129">
    <property type="entry name" value="ATPase_NBD"/>
</dbReference>
<proteinExistence type="predicted"/>
<name>A0A061J1U9_TRYRA</name>
<dbReference type="SUPFAM" id="SSF53067">
    <property type="entry name" value="Actin-like ATPase domain"/>
    <property type="match status" value="1"/>
</dbReference>
<comment type="caution">
    <text evidence="1">The sequence shown here is derived from an EMBL/GenBank/DDBJ whole genome shotgun (WGS) entry which is preliminary data.</text>
</comment>